<keyword evidence="3" id="KW-1185">Reference proteome</keyword>
<dbReference type="Proteomes" id="UP000627292">
    <property type="component" value="Unassembled WGS sequence"/>
</dbReference>
<reference evidence="2" key="1">
    <citation type="journal article" date="2014" name="Int. J. Syst. Evol. Microbiol.">
        <title>Complete genome sequence of Corynebacterium casei LMG S-19264T (=DSM 44701T), isolated from a smear-ripened cheese.</title>
        <authorList>
            <consortium name="US DOE Joint Genome Institute (JGI-PGF)"/>
            <person name="Walter F."/>
            <person name="Albersmeier A."/>
            <person name="Kalinowski J."/>
            <person name="Ruckert C."/>
        </authorList>
    </citation>
    <scope>NUCLEOTIDE SEQUENCE</scope>
    <source>
        <strain evidence="2">CGMCC 1.15290</strain>
    </source>
</reference>
<feature type="transmembrane region" description="Helical" evidence="1">
    <location>
        <begin position="5"/>
        <end position="26"/>
    </location>
</feature>
<dbReference type="EMBL" id="BMIB01000010">
    <property type="protein sequence ID" value="GGH83363.1"/>
    <property type="molecule type" value="Genomic_DNA"/>
</dbReference>
<feature type="transmembrane region" description="Helical" evidence="1">
    <location>
        <begin position="129"/>
        <end position="151"/>
    </location>
</feature>
<comment type="caution">
    <text evidence="2">The sequence shown here is derived from an EMBL/GenBank/DDBJ whole genome shotgun (WGS) entry which is preliminary data.</text>
</comment>
<dbReference type="RefSeq" id="WP_188959409.1">
    <property type="nucleotide sequence ID" value="NZ_BMIB01000010.1"/>
</dbReference>
<proteinExistence type="predicted"/>
<reference evidence="2" key="2">
    <citation type="submission" date="2020-09" db="EMBL/GenBank/DDBJ databases">
        <authorList>
            <person name="Sun Q."/>
            <person name="Zhou Y."/>
        </authorList>
    </citation>
    <scope>NUCLEOTIDE SEQUENCE</scope>
    <source>
        <strain evidence="2">CGMCC 1.15290</strain>
    </source>
</reference>
<protein>
    <submittedName>
        <fullName evidence="2">Uncharacterized protein</fullName>
    </submittedName>
</protein>
<evidence type="ECO:0000256" key="1">
    <source>
        <dbReference type="SAM" id="Phobius"/>
    </source>
</evidence>
<gene>
    <name evidence="2" type="ORF">GCM10011379_58630</name>
</gene>
<keyword evidence="1" id="KW-1133">Transmembrane helix</keyword>
<keyword evidence="1" id="KW-0812">Transmembrane</keyword>
<sequence>MKKILIGGIVGGILVFLWQFLSWTVLDLHRSSQQYTPKQDSIISYLSTQFSEDGQYAVPTIPEHATKEQWEAAMKSSEGKPWAIVSYHKAMKVNMGSNMARCLTANIVMIWLLCYILSQLRQPSFGKIFIISLFTGLIVFINAPYTMHIWYETPGIMADLKDAIIGWALVGIWTGWWMSRNTRNIHEPYR</sequence>
<organism evidence="2 3">
    <name type="scientific">Filimonas zeae</name>
    <dbReference type="NCBI Taxonomy" id="1737353"/>
    <lineage>
        <taxon>Bacteria</taxon>
        <taxon>Pseudomonadati</taxon>
        <taxon>Bacteroidota</taxon>
        <taxon>Chitinophagia</taxon>
        <taxon>Chitinophagales</taxon>
        <taxon>Chitinophagaceae</taxon>
        <taxon>Filimonas</taxon>
    </lineage>
</organism>
<feature type="transmembrane region" description="Helical" evidence="1">
    <location>
        <begin position="98"/>
        <end position="117"/>
    </location>
</feature>
<feature type="transmembrane region" description="Helical" evidence="1">
    <location>
        <begin position="163"/>
        <end position="179"/>
    </location>
</feature>
<dbReference type="AlphaFoldDB" id="A0A917J621"/>
<accession>A0A917J621</accession>
<keyword evidence="1" id="KW-0472">Membrane</keyword>
<evidence type="ECO:0000313" key="3">
    <source>
        <dbReference type="Proteomes" id="UP000627292"/>
    </source>
</evidence>
<name>A0A917J621_9BACT</name>
<evidence type="ECO:0000313" key="2">
    <source>
        <dbReference type="EMBL" id="GGH83363.1"/>
    </source>
</evidence>